<sequence>MKPERAWLGVVSAEHARIAVQQYFIQLNHGKRHNVARLRRGDGFVIYSPTERFGDTTPLRAFTALGLVADAEPYLAEPMSMGSHGTVRPWRRRVDFLAVQPVPLRELELELTRQPNWGYQLRRGLVSLPVEDFEALQAVMTVGDRSRGTSRSG</sequence>
<dbReference type="InterPro" id="IPR002740">
    <property type="entry name" value="EVE_domain"/>
</dbReference>
<dbReference type="InterPro" id="IPR015947">
    <property type="entry name" value="PUA-like_sf"/>
</dbReference>
<keyword evidence="3" id="KW-1185">Reference proteome</keyword>
<dbReference type="AlphaFoldDB" id="A0A4R2HQ78"/>
<dbReference type="Gene3D" id="3.10.590.10">
    <property type="entry name" value="ph1033 like domains"/>
    <property type="match status" value="1"/>
</dbReference>
<dbReference type="SUPFAM" id="SSF88697">
    <property type="entry name" value="PUA domain-like"/>
    <property type="match status" value="1"/>
</dbReference>
<accession>A0A4R2HQ78</accession>
<dbReference type="OrthoDB" id="9793567at2"/>
<name>A0A4R2HQ78_9ACTN</name>
<evidence type="ECO:0000313" key="2">
    <source>
        <dbReference type="EMBL" id="TCO33332.1"/>
    </source>
</evidence>
<feature type="domain" description="EVE" evidence="1">
    <location>
        <begin position="6"/>
        <end position="136"/>
    </location>
</feature>
<dbReference type="Pfam" id="PF01878">
    <property type="entry name" value="EVE"/>
    <property type="match status" value="1"/>
</dbReference>
<dbReference type="RefSeq" id="WP_132208795.1">
    <property type="nucleotide sequence ID" value="NZ_SLWN01000003.1"/>
</dbReference>
<dbReference type="CDD" id="cd21132">
    <property type="entry name" value="EVE-like"/>
    <property type="match status" value="1"/>
</dbReference>
<dbReference type="Proteomes" id="UP000294508">
    <property type="component" value="Unassembled WGS sequence"/>
</dbReference>
<gene>
    <name evidence="2" type="ORF">EV652_103332</name>
</gene>
<evidence type="ECO:0000259" key="1">
    <source>
        <dbReference type="Pfam" id="PF01878"/>
    </source>
</evidence>
<protein>
    <submittedName>
        <fullName evidence="2">EVE domain-containing protein</fullName>
    </submittedName>
</protein>
<proteinExistence type="predicted"/>
<organism evidence="2 3">
    <name type="scientific">Kribbella steppae</name>
    <dbReference type="NCBI Taxonomy" id="2512223"/>
    <lineage>
        <taxon>Bacteria</taxon>
        <taxon>Bacillati</taxon>
        <taxon>Actinomycetota</taxon>
        <taxon>Actinomycetes</taxon>
        <taxon>Propionibacteriales</taxon>
        <taxon>Kribbellaceae</taxon>
        <taxon>Kribbella</taxon>
    </lineage>
</organism>
<dbReference type="EMBL" id="SLWN01000003">
    <property type="protein sequence ID" value="TCO33332.1"/>
    <property type="molecule type" value="Genomic_DNA"/>
</dbReference>
<reference evidence="2 3" key="1">
    <citation type="journal article" date="2015" name="Stand. Genomic Sci.">
        <title>Genomic Encyclopedia of Bacterial and Archaeal Type Strains, Phase III: the genomes of soil and plant-associated and newly described type strains.</title>
        <authorList>
            <person name="Whitman W.B."/>
            <person name="Woyke T."/>
            <person name="Klenk H.P."/>
            <person name="Zhou Y."/>
            <person name="Lilburn T.G."/>
            <person name="Beck B.J."/>
            <person name="De Vos P."/>
            <person name="Vandamme P."/>
            <person name="Eisen J.A."/>
            <person name="Garrity G."/>
            <person name="Hugenholtz P."/>
            <person name="Kyrpides N.C."/>
        </authorList>
    </citation>
    <scope>NUCLEOTIDE SEQUENCE [LARGE SCALE GENOMIC DNA]</scope>
    <source>
        <strain evidence="2 3">VKM Ac-2572</strain>
    </source>
</reference>
<evidence type="ECO:0000313" key="3">
    <source>
        <dbReference type="Proteomes" id="UP000294508"/>
    </source>
</evidence>
<comment type="caution">
    <text evidence="2">The sequence shown here is derived from an EMBL/GenBank/DDBJ whole genome shotgun (WGS) entry which is preliminary data.</text>
</comment>